<dbReference type="Pfam" id="PF13185">
    <property type="entry name" value="GAF_2"/>
    <property type="match status" value="1"/>
</dbReference>
<dbReference type="SUPFAM" id="SSF55781">
    <property type="entry name" value="GAF domain-like"/>
    <property type="match status" value="1"/>
</dbReference>
<keyword evidence="2" id="KW-0804">Transcription</keyword>
<protein>
    <submittedName>
        <fullName evidence="4">Response regulator receiver protein</fullName>
    </submittedName>
</protein>
<proteinExistence type="predicted"/>
<evidence type="ECO:0000256" key="2">
    <source>
        <dbReference type="ARBA" id="ARBA00023163"/>
    </source>
</evidence>
<dbReference type="RefSeq" id="WP_070356299.1">
    <property type="nucleotide sequence ID" value="NZ_CP043474.1"/>
</dbReference>
<comment type="caution">
    <text evidence="4">The sequence shown here is derived from an EMBL/GenBank/DDBJ whole genome shotgun (WGS) entry which is preliminary data.</text>
</comment>
<dbReference type="SMART" id="SM00065">
    <property type="entry name" value="GAF"/>
    <property type="match status" value="1"/>
</dbReference>
<dbReference type="InterPro" id="IPR003018">
    <property type="entry name" value="GAF"/>
</dbReference>
<dbReference type="InterPro" id="IPR012074">
    <property type="entry name" value="GAF_ANTAR"/>
</dbReference>
<organism evidence="4 5">
    <name type="scientific">Mycolicibacterium grossiae</name>
    <dbReference type="NCBI Taxonomy" id="1552759"/>
    <lineage>
        <taxon>Bacteria</taxon>
        <taxon>Bacillati</taxon>
        <taxon>Actinomycetota</taxon>
        <taxon>Actinomycetes</taxon>
        <taxon>Mycobacteriales</taxon>
        <taxon>Mycobacteriaceae</taxon>
        <taxon>Mycolicibacterium</taxon>
    </lineage>
</organism>
<dbReference type="PROSITE" id="PS50921">
    <property type="entry name" value="ANTAR"/>
    <property type="match status" value="1"/>
</dbReference>
<name>A0A1E8PXS6_9MYCO</name>
<dbReference type="InterPro" id="IPR005561">
    <property type="entry name" value="ANTAR"/>
</dbReference>
<keyword evidence="5" id="KW-1185">Reference proteome</keyword>
<accession>A0A1E8PXS6</accession>
<dbReference type="Gene3D" id="1.10.10.10">
    <property type="entry name" value="Winged helix-like DNA-binding domain superfamily/Winged helix DNA-binding domain"/>
    <property type="match status" value="1"/>
</dbReference>
<dbReference type="Proteomes" id="UP000178953">
    <property type="component" value="Unassembled WGS sequence"/>
</dbReference>
<dbReference type="AlphaFoldDB" id="A0A1E8PXS6"/>
<evidence type="ECO:0000256" key="1">
    <source>
        <dbReference type="ARBA" id="ARBA00023015"/>
    </source>
</evidence>
<dbReference type="InterPro" id="IPR036388">
    <property type="entry name" value="WH-like_DNA-bd_sf"/>
</dbReference>
<reference evidence="4 5" key="1">
    <citation type="submission" date="2016-09" db="EMBL/GenBank/DDBJ databases">
        <title>genome sequence of Mycobacterium sp. 739 SCH.</title>
        <authorList>
            <person name="Greninger A.L."/>
            <person name="Qin X."/>
            <person name="Jerome K."/>
            <person name="Vora S."/>
            <person name="Quinn K."/>
        </authorList>
    </citation>
    <scope>NUCLEOTIDE SEQUENCE [LARGE SCALE GENOMIC DNA]</scope>
    <source>
        <strain evidence="4 5">SCH</strain>
    </source>
</reference>
<dbReference type="InterPro" id="IPR029016">
    <property type="entry name" value="GAF-like_dom_sf"/>
</dbReference>
<gene>
    <name evidence="4" type="ORF">BEL07_28045</name>
</gene>
<evidence type="ECO:0000259" key="3">
    <source>
        <dbReference type="PROSITE" id="PS50921"/>
    </source>
</evidence>
<feature type="domain" description="ANTAR" evidence="3">
    <location>
        <begin position="179"/>
        <end position="240"/>
    </location>
</feature>
<evidence type="ECO:0000313" key="5">
    <source>
        <dbReference type="Proteomes" id="UP000178953"/>
    </source>
</evidence>
<dbReference type="Pfam" id="PF03861">
    <property type="entry name" value="ANTAR"/>
    <property type="match status" value="1"/>
</dbReference>
<dbReference type="OrthoDB" id="4929862at2"/>
<evidence type="ECO:0000313" key="4">
    <source>
        <dbReference type="EMBL" id="OFJ50474.1"/>
    </source>
</evidence>
<dbReference type="EMBL" id="MCHX01000123">
    <property type="protein sequence ID" value="OFJ50474.1"/>
    <property type="molecule type" value="Genomic_DNA"/>
</dbReference>
<dbReference type="GO" id="GO:0003723">
    <property type="term" value="F:RNA binding"/>
    <property type="evidence" value="ECO:0007669"/>
    <property type="project" value="InterPro"/>
</dbReference>
<dbReference type="Gene3D" id="3.30.450.40">
    <property type="match status" value="1"/>
</dbReference>
<sequence length="245" mass="26947">MTDARPNELDRLESASDAIESLQELFASTEPLDDVLARVAQSAVSAIPDADAVSVSVLTGTGRRTAAYTDQWVLALDDEQYSTRRGPCLEAAETRRPVRVVVSVEGQRWPEFVAAARRSHIRATLSVPLLAERVDQDPELIGSLNIYSRHASAFDPFDETLMRLYTAIAGAAITNARQWQRSRETIQQLTAALTSRSDIDQAKGALRAIHGGTAEEAFQRLVKSSQDRNVKLKVVAREFLASLDK</sequence>
<keyword evidence="1" id="KW-0805">Transcription regulation</keyword>
<dbReference type="SMART" id="SM01012">
    <property type="entry name" value="ANTAR"/>
    <property type="match status" value="1"/>
</dbReference>
<dbReference type="PIRSF" id="PIRSF036625">
    <property type="entry name" value="GAF_ANTAR"/>
    <property type="match status" value="1"/>
</dbReference>